<evidence type="ECO:0000313" key="1">
    <source>
        <dbReference type="EMBL" id="MEL0553457.1"/>
    </source>
</evidence>
<gene>
    <name evidence="1" type="ORF">QFI96_017325</name>
</gene>
<evidence type="ECO:0000313" key="2">
    <source>
        <dbReference type="Proteomes" id="UP001312893"/>
    </source>
</evidence>
<dbReference type="InterPro" id="IPR036514">
    <property type="entry name" value="SGNH_hydro_sf"/>
</dbReference>
<dbReference type="Proteomes" id="UP001312893">
    <property type="component" value="Unassembled WGS sequence"/>
</dbReference>
<organism evidence="1 2">
    <name type="scientific">Raoultella lignicola</name>
    <dbReference type="NCBI Taxonomy" id="3040939"/>
    <lineage>
        <taxon>Bacteria</taxon>
        <taxon>Pseudomonadati</taxon>
        <taxon>Pseudomonadota</taxon>
        <taxon>Gammaproteobacteria</taxon>
        <taxon>Enterobacterales</taxon>
        <taxon>Enterobacteriaceae</taxon>
        <taxon>Klebsiella/Raoultella group</taxon>
        <taxon>Raoultella</taxon>
    </lineage>
</organism>
<dbReference type="Gene3D" id="3.40.50.1110">
    <property type="entry name" value="SGNH hydrolase"/>
    <property type="match status" value="1"/>
</dbReference>
<keyword evidence="1" id="KW-0378">Hydrolase</keyword>
<proteinExistence type="predicted"/>
<name>A0ABU9FAP0_9ENTR</name>
<comment type="caution">
    <text evidence="1">The sequence shown here is derived from an EMBL/GenBank/DDBJ whole genome shotgun (WGS) entry which is preliminary data.</text>
</comment>
<sequence length="1079" mass="117153">MALYKTGNPVPSSAMPDVWDNNRVQDEVLNSEELEVETRMGVMTPTWKGVLKKNDDAIEDARQNLIPLGRQYMTLAAAQADIANIPEGSTTYYRSQDNSLLAIEVMNVSGTLQPTGRVMGGNASLMAPNLITNSRAADSDALPVMFSFGATKWSTAGSQMAALGAVQSVLCTPRASTADPAVNWLFQQDISFVSGGSFIATEFLFRGNTSLIFTRVVPDAAATRLSQDVVDLGNGTYRVSTVWSINGVDAAPATVIYFGCQQRGDSVDACEVAYPKLAISKRRIIAIGGDITPADLANINGVIAPNLIYNSYADPRYQMPRVRVGSVNWTLVSTITDSVAAAALTAAGAVSCLVAPPVSSSYVDALVEPLVDETATPGMWGAAQYYVYVSPLNGAAPKSEITKSAVFFIDVDGAFQQVTPSVIKRVSSNLFLVRATYQFTTKPRRIALGVRQTSANSTQYVFGAFMGLSVQKIRDVMQSPARDASLGERIDGNARNIAFNPSADPLLQQQPIFGTSNAWAPVANLPIEVQMISQLGAKAALPALRVAAGATRDALVNVPLDGVKAGDYVRVEFYVYVRADTGVDVITALNRCTAFFWFNGTFGQYTATVKEKVNDNVYVMTYQYQFTQDAQRVYMGVRSNRTDVDYWVFNTKAASGSKSIISITDGLVRDPLLTTWVDGKVASAVGPYPPLLAVNTPVTNAEDYILLPDQMFVPPSAPLIVQCHQLLMNWTADMGQFLDWSVRGTADNGQPYSYETNRTLEIDPVKTGTTVSFGFHNRQKPAQWSRRDVTLVRGPATLTAAKTIALIGDSLTNRGQVNRVSALLTTAGVAVSQVGTMSQSEGGRGEGREGWAAAHFVGKRNVINSTQIVISSDRPSSTTKNPFLFEATEAQKTASPTMCFLNTGAASEKSYADTQTGTFYTFDYRRYLDAQGFADPDVLTIALAWNDQAAGQTPDMYIAQINYMVSQIKAACPNVRIAVAPYCHPYSSRAVWNATTSQYVRNVIGSFKDRQAEKLHIIPSWGIMPSDTAWSSDGANITRDALTGSYVDTRSDNIHWDQWGRQYMAYNCLYPFYIWACAS</sequence>
<dbReference type="SUPFAM" id="SSF52266">
    <property type="entry name" value="SGNH hydrolase"/>
    <property type="match status" value="1"/>
</dbReference>
<dbReference type="EC" id="3.1.-.-" evidence="1"/>
<keyword evidence="2" id="KW-1185">Reference proteome</keyword>
<dbReference type="RefSeq" id="WP_331851367.1">
    <property type="nucleotide sequence ID" value="NZ_JARXNK020000104.1"/>
</dbReference>
<protein>
    <submittedName>
        <fullName evidence="1">SGNH/GDSL hydrolase family protein</fullName>
        <ecNumber evidence="1">3.1.-.-</ecNumber>
    </submittedName>
</protein>
<dbReference type="GO" id="GO:0016787">
    <property type="term" value="F:hydrolase activity"/>
    <property type="evidence" value="ECO:0007669"/>
    <property type="project" value="UniProtKB-KW"/>
</dbReference>
<reference evidence="1 2" key="1">
    <citation type="submission" date="2024-04" db="EMBL/GenBank/DDBJ databases">
        <title>Two novel Raoultella species associated with bleeding cankers of broadleaf hosts, Raoultella scottia sp. nov. and Raoultella lignicola sp. nov.</title>
        <authorList>
            <person name="Brady C.L."/>
        </authorList>
    </citation>
    <scope>NUCLEOTIDE SEQUENCE [LARGE SCALE GENOMIC DNA]</scope>
    <source>
        <strain evidence="1 2">TW_WC1a.1</strain>
    </source>
</reference>
<dbReference type="EMBL" id="JARXNK020000104">
    <property type="protein sequence ID" value="MEL0553457.1"/>
    <property type="molecule type" value="Genomic_DNA"/>
</dbReference>
<accession>A0ABU9FAP0</accession>